<organism evidence="2 3">
    <name type="scientific">Multifurca ochricompacta</name>
    <dbReference type="NCBI Taxonomy" id="376703"/>
    <lineage>
        <taxon>Eukaryota</taxon>
        <taxon>Fungi</taxon>
        <taxon>Dikarya</taxon>
        <taxon>Basidiomycota</taxon>
        <taxon>Agaricomycotina</taxon>
        <taxon>Agaricomycetes</taxon>
        <taxon>Russulales</taxon>
        <taxon>Russulaceae</taxon>
        <taxon>Multifurca</taxon>
    </lineage>
</organism>
<dbReference type="InterPro" id="IPR001300">
    <property type="entry name" value="Peptidase_C2_calpain_cat"/>
</dbReference>
<dbReference type="InterPro" id="IPR038765">
    <property type="entry name" value="Papain-like_cys_pep_sf"/>
</dbReference>
<dbReference type="SUPFAM" id="SSF116846">
    <property type="entry name" value="MIT domain"/>
    <property type="match status" value="1"/>
</dbReference>
<dbReference type="GO" id="GO:0006508">
    <property type="term" value="P:proteolysis"/>
    <property type="evidence" value="ECO:0007669"/>
    <property type="project" value="InterPro"/>
</dbReference>
<keyword evidence="3" id="KW-1185">Reference proteome</keyword>
<protein>
    <recommendedName>
        <fullName evidence="1">Calpain catalytic domain-containing protein</fullName>
    </recommendedName>
</protein>
<dbReference type="InterPro" id="IPR036181">
    <property type="entry name" value="MIT_dom_sf"/>
</dbReference>
<name>A0AAD4M323_9AGAM</name>
<reference evidence="2" key="1">
    <citation type="journal article" date="2022" name="New Phytol.">
        <title>Evolutionary transition to the ectomycorrhizal habit in the genomes of a hyperdiverse lineage of mushroom-forming fungi.</title>
        <authorList>
            <person name="Looney B."/>
            <person name="Miyauchi S."/>
            <person name="Morin E."/>
            <person name="Drula E."/>
            <person name="Courty P.E."/>
            <person name="Kohler A."/>
            <person name="Kuo A."/>
            <person name="LaButti K."/>
            <person name="Pangilinan J."/>
            <person name="Lipzen A."/>
            <person name="Riley R."/>
            <person name="Andreopoulos W."/>
            <person name="He G."/>
            <person name="Johnson J."/>
            <person name="Nolan M."/>
            <person name="Tritt A."/>
            <person name="Barry K.W."/>
            <person name="Grigoriev I.V."/>
            <person name="Nagy L.G."/>
            <person name="Hibbett D."/>
            <person name="Henrissat B."/>
            <person name="Matheny P.B."/>
            <person name="Labbe J."/>
            <person name="Martin F.M."/>
        </authorList>
    </citation>
    <scope>NUCLEOTIDE SEQUENCE</scope>
    <source>
        <strain evidence="2">BPL690</strain>
    </source>
</reference>
<evidence type="ECO:0000259" key="1">
    <source>
        <dbReference type="Pfam" id="PF00648"/>
    </source>
</evidence>
<sequence>MKSKIIPARTSEAENLYARAAKAELAKDLDTAFRLYIQAGSAFLSLSRAASHLRSRSRPERTRIAHWIAQSELRLESGELLELSPEQKEAGVFWRRPSEVFANAKIFSSDLRPEDIVQRVVADCSLCASIIICLLHSRTHDSEVCLSAL</sequence>
<dbReference type="Proteomes" id="UP001203297">
    <property type="component" value="Unassembled WGS sequence"/>
</dbReference>
<dbReference type="EMBL" id="WTXG01000018">
    <property type="protein sequence ID" value="KAI0300431.1"/>
    <property type="molecule type" value="Genomic_DNA"/>
</dbReference>
<comment type="caution">
    <text evidence="2">The sequence shown here is derived from an EMBL/GenBank/DDBJ whole genome shotgun (WGS) entry which is preliminary data.</text>
</comment>
<gene>
    <name evidence="2" type="ORF">B0F90DRAFT_1722886</name>
</gene>
<dbReference type="Pfam" id="PF00648">
    <property type="entry name" value="Peptidase_C2"/>
    <property type="match status" value="1"/>
</dbReference>
<dbReference type="SUPFAM" id="SSF54001">
    <property type="entry name" value="Cysteine proteinases"/>
    <property type="match status" value="1"/>
</dbReference>
<proteinExistence type="predicted"/>
<accession>A0AAD4M323</accession>
<dbReference type="GO" id="GO:0004198">
    <property type="term" value="F:calcium-dependent cysteine-type endopeptidase activity"/>
    <property type="evidence" value="ECO:0007669"/>
    <property type="project" value="InterPro"/>
</dbReference>
<evidence type="ECO:0000313" key="3">
    <source>
        <dbReference type="Proteomes" id="UP001203297"/>
    </source>
</evidence>
<dbReference type="AlphaFoldDB" id="A0AAD4M323"/>
<feature type="domain" description="Calpain catalytic" evidence="1">
    <location>
        <begin position="85"/>
        <end position="132"/>
    </location>
</feature>
<evidence type="ECO:0000313" key="2">
    <source>
        <dbReference type="EMBL" id="KAI0300431.1"/>
    </source>
</evidence>